<evidence type="ECO:0000256" key="4">
    <source>
        <dbReference type="ARBA" id="ARBA00022499"/>
    </source>
</evidence>
<dbReference type="InterPro" id="IPR016157">
    <property type="entry name" value="Cullin_CS"/>
</dbReference>
<evidence type="ECO:0000256" key="5">
    <source>
        <dbReference type="ARBA" id="ARBA00022553"/>
    </source>
</evidence>
<evidence type="ECO:0000256" key="3">
    <source>
        <dbReference type="ARBA" id="ARBA00006019"/>
    </source>
</evidence>
<dbReference type="FunFam" id="1.20.1310.10:FF:000016">
    <property type="entry name" value="Cullin 2"/>
    <property type="match status" value="1"/>
</dbReference>
<comment type="caution">
    <text evidence="14">The sequence shown here is derived from an EMBL/GenBank/DDBJ whole genome shotgun (WGS) entry which is preliminary data.</text>
</comment>
<dbReference type="PANTHER" id="PTHR11932">
    <property type="entry name" value="CULLIN"/>
    <property type="match status" value="1"/>
</dbReference>
<evidence type="ECO:0000256" key="11">
    <source>
        <dbReference type="PROSITE-ProRule" id="PRU00330"/>
    </source>
</evidence>
<dbReference type="AlphaFoldDB" id="A0AAV2B290"/>
<keyword evidence="15" id="KW-1185">Reference proteome</keyword>
<evidence type="ECO:0000313" key="14">
    <source>
        <dbReference type="EMBL" id="CAL1289549.1"/>
    </source>
</evidence>
<accession>A0AAV2B290</accession>
<evidence type="ECO:0000256" key="2">
    <source>
        <dbReference type="ARBA" id="ARBA00004906"/>
    </source>
</evidence>
<evidence type="ECO:0000256" key="7">
    <source>
        <dbReference type="ARBA" id="ARBA00022843"/>
    </source>
</evidence>
<keyword evidence="7" id="KW-0832">Ubl conjugation</keyword>
<gene>
    <name evidence="14" type="ORF">LARSCL_LOCUS15999</name>
</gene>
<dbReference type="FunFam" id="3.30.230.130:FF:000003">
    <property type="entry name" value="Cullin 2"/>
    <property type="match status" value="1"/>
</dbReference>
<comment type="pathway">
    <text evidence="2">Protein modification; protein ubiquitination.</text>
</comment>
<evidence type="ECO:0000259" key="13">
    <source>
        <dbReference type="PROSITE" id="PS50069"/>
    </source>
</evidence>
<protein>
    <recommendedName>
        <fullName evidence="10">Cullin-2</fullName>
    </recommendedName>
</protein>
<dbReference type="FunFam" id="1.20.1310.10:FF:000012">
    <property type="entry name" value="Cullin 2"/>
    <property type="match status" value="1"/>
</dbReference>
<dbReference type="EMBL" id="CAXIEN010000251">
    <property type="protein sequence ID" value="CAL1289549.1"/>
    <property type="molecule type" value="Genomic_DNA"/>
</dbReference>
<keyword evidence="9" id="KW-0539">Nucleus</keyword>
<dbReference type="PROSITE" id="PS50069">
    <property type="entry name" value="CULLIN_2"/>
    <property type="match status" value="1"/>
</dbReference>
<comment type="similarity">
    <text evidence="3 11 12">Belongs to the cullin family.</text>
</comment>
<dbReference type="Proteomes" id="UP001497382">
    <property type="component" value="Unassembled WGS sequence"/>
</dbReference>
<dbReference type="InterPro" id="IPR059120">
    <property type="entry name" value="Cullin-like_AB"/>
</dbReference>
<dbReference type="InterPro" id="IPR036390">
    <property type="entry name" value="WH_DNA-bd_sf"/>
</dbReference>
<dbReference type="Pfam" id="PF00888">
    <property type="entry name" value="Cullin"/>
    <property type="match status" value="1"/>
</dbReference>
<keyword evidence="8" id="KW-0007">Acetylation</keyword>
<dbReference type="SUPFAM" id="SSF46785">
    <property type="entry name" value="Winged helix' DNA-binding domain"/>
    <property type="match status" value="1"/>
</dbReference>
<dbReference type="GO" id="GO:0031981">
    <property type="term" value="C:nuclear lumen"/>
    <property type="evidence" value="ECO:0007669"/>
    <property type="project" value="UniProtKB-ARBA"/>
</dbReference>
<dbReference type="GO" id="GO:0006511">
    <property type="term" value="P:ubiquitin-dependent protein catabolic process"/>
    <property type="evidence" value="ECO:0007669"/>
    <property type="project" value="InterPro"/>
</dbReference>
<name>A0AAV2B290_9ARAC</name>
<dbReference type="InterPro" id="IPR016158">
    <property type="entry name" value="Cullin_homology"/>
</dbReference>
<dbReference type="FunFam" id="1.20.1310.10:FF:000018">
    <property type="entry name" value="Cullin 2"/>
    <property type="match status" value="1"/>
</dbReference>
<sequence>MNRAPFFRFNVVDIINILEICLVSKIFILNIIEKLYSKFWCFRIKMSLRPKNVDFNATWAQLHETVEGVITLGNIDRHEWNDRFSDVYALCVAFPEPLADRLYNETKKYLDQHVKKLFEAVVSSDEELLVAYHKNWSEFSQGINYLNKLYMYLNTQHIKKQKFNEADLQYGRNESGDTMMEIGELGLEIWKRNMIEPLQSRLVHLLLDGIRLDRHGVCPNQSVFHGVIQSFVQVEEYKKNDNLELYRQIFETPFLKATGEYYQLEASRLLQENDCSQYMEKVLQKLDEEDFRSRKYLHPSSYSRVTQECEQRMVADHLQFLHGECKRMVQEENKKDLQHLYLLLKSIPSAAEALIQELQQHITKNGLEAVNALRGDNVSIIPQAFVESLLAVHDKFSSLIKTVFSGDQQFVGALDKACAAVINHKGNPKLMCRSPELLAKYCDSLLKKNAKTCSENEVENKLTQSITIFKYIDDKDVFQKFYSRMLAKRLIYNQSMSMDAEEAMINKLKQACGYEFTSKLHRMFTDVSVSTDLNGRFMQFLRDHNIELGINFSISVLQAGAWPLGQTAISTFAIPQELEKSVQQFESFYSTRFSGRKLTWLHHLCNAELKLCYLKKSYIVTMSTYQMAILLLYERADVLSYGEILENTKLSDEQLSKQIQSLLESKLILATDSEKPIEADSSFSLNKDYSNKRTKFKLTAVVQKETTQQEVEQTHVSVDEDRKLYLQAAIVRIMKARKVLRHNTLIQEVINQAKNRFVPNVSMIKKCIEALIDKQYIERTPNYPDEYSYVA</sequence>
<dbReference type="FunFam" id="1.10.10.10:FF:000014">
    <property type="entry name" value="Cullin 1"/>
    <property type="match status" value="1"/>
</dbReference>
<dbReference type="InterPro" id="IPR001373">
    <property type="entry name" value="Cullin_N"/>
</dbReference>
<reference evidence="14 15" key="1">
    <citation type="submission" date="2024-04" db="EMBL/GenBank/DDBJ databases">
        <authorList>
            <person name="Rising A."/>
            <person name="Reimegard J."/>
            <person name="Sonavane S."/>
            <person name="Akerstrom W."/>
            <person name="Nylinder S."/>
            <person name="Hedman E."/>
            <person name="Kallberg Y."/>
        </authorList>
    </citation>
    <scope>NUCLEOTIDE SEQUENCE [LARGE SCALE GENOMIC DNA]</scope>
</reference>
<feature type="domain" description="Cullin family profile" evidence="13">
    <location>
        <begin position="433"/>
        <end position="663"/>
    </location>
</feature>
<dbReference type="Gene3D" id="1.10.10.10">
    <property type="entry name" value="Winged helix-like DNA-binding domain superfamily/Winged helix DNA-binding domain"/>
    <property type="match status" value="1"/>
</dbReference>
<dbReference type="GO" id="GO:0031625">
    <property type="term" value="F:ubiquitin protein ligase binding"/>
    <property type="evidence" value="ECO:0007669"/>
    <property type="project" value="InterPro"/>
</dbReference>
<organism evidence="14 15">
    <name type="scientific">Larinioides sclopetarius</name>
    <dbReference type="NCBI Taxonomy" id="280406"/>
    <lineage>
        <taxon>Eukaryota</taxon>
        <taxon>Metazoa</taxon>
        <taxon>Ecdysozoa</taxon>
        <taxon>Arthropoda</taxon>
        <taxon>Chelicerata</taxon>
        <taxon>Arachnida</taxon>
        <taxon>Araneae</taxon>
        <taxon>Araneomorphae</taxon>
        <taxon>Entelegynae</taxon>
        <taxon>Araneoidea</taxon>
        <taxon>Araneidae</taxon>
        <taxon>Larinioides</taxon>
    </lineage>
</organism>
<dbReference type="FunFam" id="1.20.1310.10:FF:000022">
    <property type="entry name" value="Cullin-2 isoform 2"/>
    <property type="match status" value="1"/>
</dbReference>
<dbReference type="GO" id="GO:0031462">
    <property type="term" value="C:Cul2-RING ubiquitin ligase complex"/>
    <property type="evidence" value="ECO:0007669"/>
    <property type="project" value="UniProtKB-ARBA"/>
</dbReference>
<dbReference type="SMART" id="SM00182">
    <property type="entry name" value="CULLIN"/>
    <property type="match status" value="1"/>
</dbReference>
<dbReference type="InterPro" id="IPR016159">
    <property type="entry name" value="Cullin_repeat-like_dom_sf"/>
</dbReference>
<dbReference type="InterPro" id="IPR019559">
    <property type="entry name" value="Cullin_neddylation_domain"/>
</dbReference>
<evidence type="ECO:0000256" key="10">
    <source>
        <dbReference type="ARBA" id="ARBA00069610"/>
    </source>
</evidence>
<dbReference type="SMART" id="SM00884">
    <property type="entry name" value="Cullin_Nedd8"/>
    <property type="match status" value="1"/>
</dbReference>
<dbReference type="InterPro" id="IPR036317">
    <property type="entry name" value="Cullin_homology_sf"/>
</dbReference>
<dbReference type="Gene3D" id="3.30.230.130">
    <property type="entry name" value="Cullin, Chain C, Domain 2"/>
    <property type="match status" value="1"/>
</dbReference>
<dbReference type="SUPFAM" id="SSF75632">
    <property type="entry name" value="Cullin homology domain"/>
    <property type="match status" value="1"/>
</dbReference>
<evidence type="ECO:0000256" key="8">
    <source>
        <dbReference type="ARBA" id="ARBA00022990"/>
    </source>
</evidence>
<keyword evidence="5" id="KW-0597">Phosphoprotein</keyword>
<dbReference type="InterPro" id="IPR036388">
    <property type="entry name" value="WH-like_DNA-bd_sf"/>
</dbReference>
<dbReference type="InterPro" id="IPR045093">
    <property type="entry name" value="Cullin"/>
</dbReference>
<dbReference type="PROSITE" id="PS01256">
    <property type="entry name" value="CULLIN_1"/>
    <property type="match status" value="1"/>
</dbReference>
<dbReference type="Gene3D" id="1.20.1310.10">
    <property type="entry name" value="Cullin Repeats"/>
    <property type="match status" value="4"/>
</dbReference>
<evidence type="ECO:0000256" key="12">
    <source>
        <dbReference type="RuleBase" id="RU003829"/>
    </source>
</evidence>
<evidence type="ECO:0000313" key="15">
    <source>
        <dbReference type="Proteomes" id="UP001497382"/>
    </source>
</evidence>
<keyword evidence="4" id="KW-1017">Isopeptide bond</keyword>
<evidence type="ECO:0000256" key="1">
    <source>
        <dbReference type="ARBA" id="ARBA00004123"/>
    </source>
</evidence>
<comment type="subcellular location">
    <subcellularLocation>
        <location evidence="1">Nucleus</location>
    </subcellularLocation>
</comment>
<evidence type="ECO:0000256" key="9">
    <source>
        <dbReference type="ARBA" id="ARBA00023242"/>
    </source>
</evidence>
<evidence type="ECO:0000256" key="6">
    <source>
        <dbReference type="ARBA" id="ARBA00022786"/>
    </source>
</evidence>
<keyword evidence="6" id="KW-0833">Ubl conjugation pathway</keyword>
<proteinExistence type="inferred from homology"/>
<dbReference type="Pfam" id="PF10557">
    <property type="entry name" value="Cullin_Nedd8"/>
    <property type="match status" value="1"/>
</dbReference>
<dbReference type="Pfam" id="PF26557">
    <property type="entry name" value="Cullin_AB"/>
    <property type="match status" value="1"/>
</dbReference>
<dbReference type="SUPFAM" id="SSF74788">
    <property type="entry name" value="Cullin repeat-like"/>
    <property type="match status" value="1"/>
</dbReference>